<dbReference type="InterPro" id="IPR007050">
    <property type="entry name" value="HTH_bacterioopsin"/>
</dbReference>
<dbReference type="RefSeq" id="WP_148860226.1">
    <property type="nucleotide sequence ID" value="NZ_PHNJ01000018.1"/>
</dbReference>
<dbReference type="InterPro" id="IPR031803">
    <property type="entry name" value="BAT_GAF/HTH-assoc"/>
</dbReference>
<dbReference type="Pfam" id="PF04967">
    <property type="entry name" value="HTH_10"/>
    <property type="match status" value="1"/>
</dbReference>
<dbReference type="InterPro" id="IPR029016">
    <property type="entry name" value="GAF-like_dom_sf"/>
</dbReference>
<proteinExistence type="predicted"/>
<gene>
    <name evidence="4" type="ORF">CV102_22440</name>
</gene>
<dbReference type="SMART" id="SM00091">
    <property type="entry name" value="PAS"/>
    <property type="match status" value="1"/>
</dbReference>
<dbReference type="SUPFAM" id="SSF55785">
    <property type="entry name" value="PYP-like sensor domain (PAS domain)"/>
    <property type="match status" value="1"/>
</dbReference>
<dbReference type="Pfam" id="PF08448">
    <property type="entry name" value="PAS_4"/>
    <property type="match status" value="1"/>
</dbReference>
<evidence type="ECO:0000313" key="5">
    <source>
        <dbReference type="Proteomes" id="UP000766904"/>
    </source>
</evidence>
<dbReference type="Pfam" id="PF15915">
    <property type="entry name" value="BAT"/>
    <property type="match status" value="1"/>
</dbReference>
<evidence type="ECO:0000256" key="1">
    <source>
        <dbReference type="ARBA" id="ARBA00023015"/>
    </source>
</evidence>
<evidence type="ECO:0000313" key="4">
    <source>
        <dbReference type="EMBL" id="TYL36391.1"/>
    </source>
</evidence>
<dbReference type="PANTHER" id="PTHR34236:SF1">
    <property type="entry name" value="DIMETHYL SULFOXIDE REDUCTASE TRANSCRIPTIONAL ACTIVATOR"/>
    <property type="match status" value="1"/>
</dbReference>
<sequence>MDDRFDHLSEGVLTLDTSGSITEANAPAARLLGREPEDLCRVSIEDALPEAAQPQVASAAEWVEGEVAFVEYFPALDRWLAVRSVQTDHGPTVYLDDVTDRERQRRDLETRRAEVRTLAQIVATISDVLTELVHASSREEIELTLCDHLHAADLYRFVWIAEPDVGEESIVIRASAGDDDVLEQLRDGFGGEPPSPEQRALETSEVQLVTSLADAGTVPKPIQRAAFAQGLYSCVAVPLTYGSTVYGVLGIYTDRQDTLTDREQGSYAALGRVTGFAIHATRQRRLVLSDTVVEVTYRITDPTAPLAAASSALGEPLTVDGVVPVGEGELLVYVSLTDATAGNLVAHLEPETPARPIRGEGSDLVEIRLVDGSPLTVLADLGTSLRAATFDAGTAEVVVEMAPETDLRKFNRRLEEVFDTVELASKREQERSIETAGEFRRTLRNRLTDRQLTVLRTAYLADYFESPRGSTSEQVAESLDITSPTFLHHLRAAERKLLAAFFEDLDQNRHLVGAADDAEET</sequence>
<dbReference type="PANTHER" id="PTHR34236">
    <property type="entry name" value="DIMETHYL SULFOXIDE REDUCTASE TRANSCRIPTIONAL ACTIVATOR"/>
    <property type="match status" value="1"/>
</dbReference>
<keyword evidence="5" id="KW-1185">Reference proteome</keyword>
<dbReference type="InterPro" id="IPR013656">
    <property type="entry name" value="PAS_4"/>
</dbReference>
<keyword evidence="1" id="KW-0805">Transcription regulation</keyword>
<dbReference type="CDD" id="cd00130">
    <property type="entry name" value="PAS"/>
    <property type="match status" value="1"/>
</dbReference>
<protein>
    <recommendedName>
        <fullName evidence="3">PAS domain-containing protein</fullName>
    </recommendedName>
</protein>
<dbReference type="InterPro" id="IPR035965">
    <property type="entry name" value="PAS-like_dom_sf"/>
</dbReference>
<accession>A0A8J8PZ00</accession>
<organism evidence="4 5">
    <name type="scientific">Natronococcus pandeyae</name>
    <dbReference type="NCBI Taxonomy" id="2055836"/>
    <lineage>
        <taxon>Archaea</taxon>
        <taxon>Methanobacteriati</taxon>
        <taxon>Methanobacteriota</taxon>
        <taxon>Stenosarchaea group</taxon>
        <taxon>Halobacteria</taxon>
        <taxon>Halobacteriales</taxon>
        <taxon>Natrialbaceae</taxon>
        <taxon>Natronococcus</taxon>
    </lineage>
</organism>
<name>A0A8J8PZ00_9EURY</name>
<dbReference type="InterPro" id="IPR003018">
    <property type="entry name" value="GAF"/>
</dbReference>
<dbReference type="SUPFAM" id="SSF55781">
    <property type="entry name" value="GAF domain-like"/>
    <property type="match status" value="1"/>
</dbReference>
<dbReference type="Proteomes" id="UP000766904">
    <property type="component" value="Unassembled WGS sequence"/>
</dbReference>
<reference evidence="4" key="1">
    <citation type="submission" date="2017-11" db="EMBL/GenBank/DDBJ databases">
        <authorList>
            <person name="Kajale S.C."/>
            <person name="Sharma A."/>
        </authorList>
    </citation>
    <scope>NUCLEOTIDE SEQUENCE</scope>
    <source>
        <strain evidence="4">LS1_42</strain>
    </source>
</reference>
<dbReference type="Gene3D" id="3.30.450.20">
    <property type="entry name" value="PAS domain"/>
    <property type="match status" value="1"/>
</dbReference>
<dbReference type="Gene3D" id="3.30.450.40">
    <property type="match status" value="1"/>
</dbReference>
<keyword evidence="2" id="KW-0804">Transcription</keyword>
<dbReference type="AlphaFoldDB" id="A0A8J8PZ00"/>
<dbReference type="InterPro" id="IPR000014">
    <property type="entry name" value="PAS"/>
</dbReference>
<dbReference type="PROSITE" id="PS50112">
    <property type="entry name" value="PAS"/>
    <property type="match status" value="1"/>
</dbReference>
<dbReference type="OrthoDB" id="106505at2157"/>
<evidence type="ECO:0000259" key="3">
    <source>
        <dbReference type="PROSITE" id="PS50112"/>
    </source>
</evidence>
<comment type="caution">
    <text evidence="4">The sequence shown here is derived from an EMBL/GenBank/DDBJ whole genome shotgun (WGS) entry which is preliminary data.</text>
</comment>
<dbReference type="Pfam" id="PF13185">
    <property type="entry name" value="GAF_2"/>
    <property type="match status" value="1"/>
</dbReference>
<feature type="domain" description="PAS" evidence="3">
    <location>
        <begin position="1"/>
        <end position="39"/>
    </location>
</feature>
<dbReference type="EMBL" id="PHNJ01000018">
    <property type="protein sequence ID" value="TYL36391.1"/>
    <property type="molecule type" value="Genomic_DNA"/>
</dbReference>
<evidence type="ECO:0000256" key="2">
    <source>
        <dbReference type="ARBA" id="ARBA00023163"/>
    </source>
</evidence>